<comment type="caution">
    <text evidence="2">The sequence shown here is derived from an EMBL/GenBank/DDBJ whole genome shotgun (WGS) entry which is preliminary data.</text>
</comment>
<dbReference type="GO" id="GO:0032259">
    <property type="term" value="P:methylation"/>
    <property type="evidence" value="ECO:0007669"/>
    <property type="project" value="UniProtKB-KW"/>
</dbReference>
<dbReference type="EMBL" id="BPQQ01000031">
    <property type="protein sequence ID" value="GJE00965.1"/>
    <property type="molecule type" value="Genomic_DNA"/>
</dbReference>
<keyword evidence="2" id="KW-0489">Methyltransferase</keyword>
<reference evidence="2" key="1">
    <citation type="journal article" date="2021" name="Front. Microbiol.">
        <title>Comprehensive Comparative Genomics and Phenotyping of Methylobacterium Species.</title>
        <authorList>
            <person name="Alessa O."/>
            <person name="Ogura Y."/>
            <person name="Fujitani Y."/>
            <person name="Takami H."/>
            <person name="Hayashi T."/>
            <person name="Sahin N."/>
            <person name="Tani A."/>
        </authorList>
    </citation>
    <scope>NUCLEOTIDE SEQUENCE</scope>
    <source>
        <strain evidence="2">DSM 17168</strain>
    </source>
</reference>
<name>A0ABQ4SGP4_9HYPH</name>
<proteinExistence type="predicted"/>
<accession>A0ABQ4SGP4</accession>
<evidence type="ECO:0000259" key="1">
    <source>
        <dbReference type="Pfam" id="PF08241"/>
    </source>
</evidence>
<keyword evidence="3" id="KW-1185">Reference proteome</keyword>
<feature type="domain" description="Methyltransferase type 11" evidence="1">
    <location>
        <begin position="59"/>
        <end position="151"/>
    </location>
</feature>
<dbReference type="InterPro" id="IPR013216">
    <property type="entry name" value="Methyltransf_11"/>
</dbReference>
<gene>
    <name evidence="2" type="primary">cmoM_2</name>
    <name evidence="2" type="ORF">GMJLKIPL_2893</name>
</gene>
<dbReference type="CDD" id="cd02440">
    <property type="entry name" value="AdoMet_MTases"/>
    <property type="match status" value="1"/>
</dbReference>
<organism evidence="2 3">
    <name type="scientific">Methylobacterium isbiliense</name>
    <dbReference type="NCBI Taxonomy" id="315478"/>
    <lineage>
        <taxon>Bacteria</taxon>
        <taxon>Pseudomonadati</taxon>
        <taxon>Pseudomonadota</taxon>
        <taxon>Alphaproteobacteria</taxon>
        <taxon>Hyphomicrobiales</taxon>
        <taxon>Methylobacteriaceae</taxon>
        <taxon>Methylobacterium</taxon>
    </lineage>
</organism>
<dbReference type="GO" id="GO:0008168">
    <property type="term" value="F:methyltransferase activity"/>
    <property type="evidence" value="ECO:0007669"/>
    <property type="project" value="UniProtKB-KW"/>
</dbReference>
<dbReference type="Proteomes" id="UP001055153">
    <property type="component" value="Unassembled WGS sequence"/>
</dbReference>
<reference evidence="2" key="2">
    <citation type="submission" date="2021-08" db="EMBL/GenBank/DDBJ databases">
        <authorList>
            <person name="Tani A."/>
            <person name="Ola A."/>
            <person name="Ogura Y."/>
            <person name="Katsura K."/>
            <person name="Hayashi T."/>
        </authorList>
    </citation>
    <scope>NUCLEOTIDE SEQUENCE</scope>
    <source>
        <strain evidence="2">DSM 17168</strain>
    </source>
</reference>
<dbReference type="InterPro" id="IPR029063">
    <property type="entry name" value="SAM-dependent_MTases_sf"/>
</dbReference>
<evidence type="ECO:0000313" key="2">
    <source>
        <dbReference type="EMBL" id="GJE00965.1"/>
    </source>
</evidence>
<dbReference type="RefSeq" id="WP_238235768.1">
    <property type="nucleotide sequence ID" value="NZ_BPQQ01000031.1"/>
</dbReference>
<keyword evidence="2" id="KW-0808">Transferase</keyword>
<dbReference type="Gene3D" id="3.40.50.150">
    <property type="entry name" value="Vaccinia Virus protein VP39"/>
    <property type="match status" value="1"/>
</dbReference>
<dbReference type="Pfam" id="PF08241">
    <property type="entry name" value="Methyltransf_11"/>
    <property type="match status" value="1"/>
</dbReference>
<dbReference type="SUPFAM" id="SSF53335">
    <property type="entry name" value="S-adenosyl-L-methionine-dependent methyltransferases"/>
    <property type="match status" value="1"/>
</dbReference>
<sequence length="266" mass="30252">MNIRHDFSTARPAGILPPQPGIREIAEALGYSPDWNWSWENYKPMLLALAESYGLRDHLEIGGGRDPVFSEADLARHDIRVTINDISETELALAPAAFSKLCCDIAAPTTVAQVGRERFDFAYCRMVMEHVEDVAQMWRNVHAVLRPGGAALSFFPTLYAPPFVLNELMPERLSRAVLHTFFPDRRDGGENPKFPAHYTLCRGSERVLVPLLREIGFREVEVLPFYGYSYFWKVPGLRQVDAAFTALARARDWRTFTSFAYVIVRK</sequence>
<evidence type="ECO:0000313" key="3">
    <source>
        <dbReference type="Proteomes" id="UP001055153"/>
    </source>
</evidence>
<protein>
    <submittedName>
        <fullName evidence="2">tRNA 5-carboxymethoxyuridine methyltransferase</fullName>
    </submittedName>
</protein>